<organism evidence="2 3">
    <name type="scientific">Cuscuta campestris</name>
    <dbReference type="NCBI Taxonomy" id="132261"/>
    <lineage>
        <taxon>Eukaryota</taxon>
        <taxon>Viridiplantae</taxon>
        <taxon>Streptophyta</taxon>
        <taxon>Embryophyta</taxon>
        <taxon>Tracheophyta</taxon>
        <taxon>Spermatophyta</taxon>
        <taxon>Magnoliopsida</taxon>
        <taxon>eudicotyledons</taxon>
        <taxon>Gunneridae</taxon>
        <taxon>Pentapetalae</taxon>
        <taxon>asterids</taxon>
        <taxon>lamiids</taxon>
        <taxon>Solanales</taxon>
        <taxon>Convolvulaceae</taxon>
        <taxon>Cuscuteae</taxon>
        <taxon>Cuscuta</taxon>
        <taxon>Cuscuta subgen. Grammica</taxon>
        <taxon>Cuscuta sect. Cleistogrammica</taxon>
    </lineage>
</organism>
<keyword evidence="1" id="KW-0175">Coiled coil</keyword>
<proteinExistence type="predicted"/>
<sequence length="138" mass="15797">MGELCVKMTLKLKEMGEVGPDALEQLTGDSTSRLTQLEERLKRAEAHNRELQDLTARQLYELANLSAAAGKAKAEILQLKEENLKLMDDLESKEREFPGRAKQWMEDNLVEAARVLTSSEERTMEGFKLLYREEKGKR</sequence>
<name>A0A484L0W1_9ASTE</name>
<protein>
    <submittedName>
        <fullName evidence="2">Uncharacterized protein</fullName>
    </submittedName>
</protein>
<dbReference type="EMBL" id="OOIL02000857">
    <property type="protein sequence ID" value="VFQ69862.1"/>
    <property type="molecule type" value="Genomic_DNA"/>
</dbReference>
<feature type="coiled-coil region" evidence="1">
    <location>
        <begin position="34"/>
        <end position="96"/>
    </location>
</feature>
<keyword evidence="3" id="KW-1185">Reference proteome</keyword>
<evidence type="ECO:0000313" key="3">
    <source>
        <dbReference type="Proteomes" id="UP000595140"/>
    </source>
</evidence>
<dbReference type="AlphaFoldDB" id="A0A484L0W1"/>
<reference evidence="2 3" key="1">
    <citation type="submission" date="2018-04" db="EMBL/GenBank/DDBJ databases">
        <authorList>
            <person name="Vogel A."/>
        </authorList>
    </citation>
    <scope>NUCLEOTIDE SEQUENCE [LARGE SCALE GENOMIC DNA]</scope>
</reference>
<gene>
    <name evidence="2" type="ORF">CCAM_LOCUS11638</name>
</gene>
<evidence type="ECO:0000256" key="1">
    <source>
        <dbReference type="SAM" id="Coils"/>
    </source>
</evidence>
<dbReference type="Proteomes" id="UP000595140">
    <property type="component" value="Unassembled WGS sequence"/>
</dbReference>
<evidence type="ECO:0000313" key="2">
    <source>
        <dbReference type="EMBL" id="VFQ69862.1"/>
    </source>
</evidence>
<accession>A0A484L0W1</accession>